<evidence type="ECO:0000313" key="3">
    <source>
        <dbReference type="Proteomes" id="UP000234345"/>
    </source>
</evidence>
<evidence type="ECO:0000256" key="1">
    <source>
        <dbReference type="SAM" id="Phobius"/>
    </source>
</evidence>
<comment type="caution">
    <text evidence="2">The sequence shown here is derived from an EMBL/GenBank/DDBJ whole genome shotgun (WGS) entry which is preliminary data.</text>
</comment>
<sequence>MPQYRPHTPALAVVIANAGVWMIGLGRQRRTDGDARHIPQRITAFPVYPCASRLGRPGAQAWYFVGRGAG</sequence>
<keyword evidence="1" id="KW-0472">Membrane</keyword>
<reference evidence="2 3" key="1">
    <citation type="submission" date="2017-10" db="EMBL/GenBank/DDBJ databases">
        <authorList>
            <person name="Regsiter A."/>
            <person name="William W."/>
        </authorList>
    </citation>
    <scope>NUCLEOTIDE SEQUENCE [LARGE SCALE GENOMIC DNA]</scope>
    <source>
        <strain evidence="2 3">CFBP6991</strain>
    </source>
</reference>
<proteinExistence type="predicted"/>
<keyword evidence="1" id="KW-0812">Transmembrane</keyword>
<keyword evidence="1" id="KW-1133">Transmembrane helix</keyword>
<evidence type="ECO:0000313" key="2">
    <source>
        <dbReference type="EMBL" id="SOO25657.1"/>
    </source>
</evidence>
<protein>
    <submittedName>
        <fullName evidence="2">Uncharacterized protein</fullName>
    </submittedName>
</protein>
<name>A0A7Z7J1M4_XANCH</name>
<accession>A0A7Z7J1M4</accession>
<organism evidence="2 3">
    <name type="scientific">Xanthomonas campestris pv. phaseoli</name>
    <dbReference type="NCBI Taxonomy" id="317013"/>
    <lineage>
        <taxon>Bacteria</taxon>
        <taxon>Pseudomonadati</taxon>
        <taxon>Pseudomonadota</taxon>
        <taxon>Gammaproteobacteria</taxon>
        <taxon>Lysobacterales</taxon>
        <taxon>Lysobacteraceae</taxon>
        <taxon>Xanthomonas</taxon>
    </lineage>
</organism>
<feature type="transmembrane region" description="Helical" evidence="1">
    <location>
        <begin position="6"/>
        <end position="26"/>
    </location>
</feature>
<dbReference type="AlphaFoldDB" id="A0A7Z7J1M4"/>
<gene>
    <name evidence="2" type="ORF">XFF6991_470050</name>
</gene>
<dbReference type="Proteomes" id="UP000234345">
    <property type="component" value="Unassembled WGS sequence"/>
</dbReference>
<dbReference type="EMBL" id="OCZC01000074">
    <property type="protein sequence ID" value="SOO25657.1"/>
    <property type="molecule type" value="Genomic_DNA"/>
</dbReference>